<reference evidence="1 2" key="1">
    <citation type="journal article" date="2014" name="PLoS ONE">
        <title>The first complete genome sequence of the class fimbriimonadia in the phylum armatimonadetes.</title>
        <authorList>
            <person name="Hu Z.Y."/>
            <person name="Wang Y.Z."/>
            <person name="Im W.T."/>
            <person name="Wang S.Y."/>
            <person name="Zhao G.P."/>
            <person name="Zheng H.J."/>
            <person name="Quan Z.X."/>
        </authorList>
    </citation>
    <scope>NUCLEOTIDE SEQUENCE [LARGE SCALE GENOMIC DNA]</scope>
    <source>
        <strain evidence="1">Gsoil 348</strain>
    </source>
</reference>
<gene>
    <name evidence="1" type="ORF">OP10G_3148</name>
</gene>
<proteinExistence type="predicted"/>
<dbReference type="HOGENOM" id="CLU_1292798_0_0_0"/>
<dbReference type="STRING" id="661478.OP10G_3148"/>
<organism evidence="1 2">
    <name type="scientific">Fimbriimonas ginsengisoli Gsoil 348</name>
    <dbReference type="NCBI Taxonomy" id="661478"/>
    <lineage>
        <taxon>Bacteria</taxon>
        <taxon>Bacillati</taxon>
        <taxon>Armatimonadota</taxon>
        <taxon>Fimbriimonadia</taxon>
        <taxon>Fimbriimonadales</taxon>
        <taxon>Fimbriimonadaceae</taxon>
        <taxon>Fimbriimonas</taxon>
    </lineage>
</organism>
<keyword evidence="2" id="KW-1185">Reference proteome</keyword>
<protein>
    <submittedName>
        <fullName evidence="1">Uncharacterized protein</fullName>
    </submittedName>
</protein>
<name>A0A068NSW4_FIMGI</name>
<dbReference type="KEGG" id="fgi:OP10G_3148"/>
<accession>A0A068NSW4</accession>
<evidence type="ECO:0000313" key="1">
    <source>
        <dbReference type="EMBL" id="AIE86516.1"/>
    </source>
</evidence>
<dbReference type="EMBL" id="CP007139">
    <property type="protein sequence ID" value="AIE86516.1"/>
    <property type="molecule type" value="Genomic_DNA"/>
</dbReference>
<evidence type="ECO:0000313" key="2">
    <source>
        <dbReference type="Proteomes" id="UP000027982"/>
    </source>
</evidence>
<dbReference type="Proteomes" id="UP000027982">
    <property type="component" value="Chromosome"/>
</dbReference>
<dbReference type="AlphaFoldDB" id="A0A068NSW4"/>
<sequence length="213" mass="24286">MYANDSDDAVILWEWPSYPWNAWPILINAYTKNTDIVWDPSRQKTVTVPSQPWDFSPGNNWGWQTHATINRYAYASYTNPRSSTQIEAPAERIAFSFGEDQYSGNALSQHWFDAQRAACPSVANTPTDRSTDWYNQLARAAIKYHGDGLIAAYADGHAKKSPYKQWMKNQPSFSDSAQCEKDNFYGPDGQAGTADDNDTPLTRAWGRWWTYAY</sequence>